<evidence type="ECO:0000256" key="2">
    <source>
        <dbReference type="ARBA" id="ARBA00022771"/>
    </source>
</evidence>
<evidence type="ECO:0000256" key="4">
    <source>
        <dbReference type="ARBA" id="ARBA00023125"/>
    </source>
</evidence>
<protein>
    <recommendedName>
        <fullName evidence="5">THAP-type domain-containing protein</fullName>
    </recommendedName>
</protein>
<proteinExistence type="predicted"/>
<dbReference type="GO" id="GO:0008270">
    <property type="term" value="F:zinc ion binding"/>
    <property type="evidence" value="ECO:0007669"/>
    <property type="project" value="UniProtKB-KW"/>
</dbReference>
<dbReference type="Pfam" id="PF05485">
    <property type="entry name" value="THAP"/>
    <property type="match status" value="1"/>
</dbReference>
<dbReference type="GO" id="GO:0003677">
    <property type="term" value="F:DNA binding"/>
    <property type="evidence" value="ECO:0007669"/>
    <property type="project" value="UniProtKB-KW"/>
</dbReference>
<evidence type="ECO:0000256" key="1">
    <source>
        <dbReference type="ARBA" id="ARBA00022723"/>
    </source>
</evidence>
<keyword evidence="4" id="KW-0238">DNA-binding</keyword>
<dbReference type="SUPFAM" id="SSF57716">
    <property type="entry name" value="Glucocorticoid receptor-like (DNA-binding domain)"/>
    <property type="match status" value="1"/>
</dbReference>
<feature type="domain" description="THAP-type" evidence="5">
    <location>
        <begin position="12"/>
        <end position="76"/>
    </location>
</feature>
<evidence type="ECO:0000256" key="3">
    <source>
        <dbReference type="ARBA" id="ARBA00022833"/>
    </source>
</evidence>
<evidence type="ECO:0000313" key="6">
    <source>
        <dbReference type="EMBL" id="GBM38946.1"/>
    </source>
</evidence>
<sequence>MSRRSLFRRMQLEKNQWVKSINRTDFIPSSSAVVCIKHFSSQFIIKEDRIVRDDSSELVAPRKIWKVTNDAYPSIFPNQFSHLSHEPSTGRNSPYERITALKLRYDQKFAEWSTNDTVNSFEIFQETYAKKLGDGWLNIRTDNFVLCYRLDINQCPSIVVSIKIYKDLTIEIWHDSVLLKTKS</sequence>
<dbReference type="Proteomes" id="UP000499080">
    <property type="component" value="Unassembled WGS sequence"/>
</dbReference>
<keyword evidence="3" id="KW-0862">Zinc</keyword>
<keyword evidence="7" id="KW-1185">Reference proteome</keyword>
<organism evidence="6 7">
    <name type="scientific">Araneus ventricosus</name>
    <name type="common">Orbweaver spider</name>
    <name type="synonym">Epeira ventricosa</name>
    <dbReference type="NCBI Taxonomy" id="182803"/>
    <lineage>
        <taxon>Eukaryota</taxon>
        <taxon>Metazoa</taxon>
        <taxon>Ecdysozoa</taxon>
        <taxon>Arthropoda</taxon>
        <taxon>Chelicerata</taxon>
        <taxon>Arachnida</taxon>
        <taxon>Araneae</taxon>
        <taxon>Araneomorphae</taxon>
        <taxon>Entelegynae</taxon>
        <taxon>Araneoidea</taxon>
        <taxon>Araneidae</taxon>
        <taxon>Araneus</taxon>
    </lineage>
</organism>
<evidence type="ECO:0000313" key="7">
    <source>
        <dbReference type="Proteomes" id="UP000499080"/>
    </source>
</evidence>
<keyword evidence="1" id="KW-0479">Metal-binding</keyword>
<dbReference type="EMBL" id="BGPR01173453">
    <property type="protein sequence ID" value="GBM38946.1"/>
    <property type="molecule type" value="Genomic_DNA"/>
</dbReference>
<keyword evidence="2" id="KW-0863">Zinc-finger</keyword>
<dbReference type="InterPro" id="IPR006612">
    <property type="entry name" value="THAP_Znf"/>
</dbReference>
<reference evidence="6 7" key="1">
    <citation type="journal article" date="2019" name="Sci. Rep.">
        <title>Orb-weaving spider Araneus ventricosus genome elucidates the spidroin gene catalogue.</title>
        <authorList>
            <person name="Kono N."/>
            <person name="Nakamura H."/>
            <person name="Ohtoshi R."/>
            <person name="Moran D.A.P."/>
            <person name="Shinohara A."/>
            <person name="Yoshida Y."/>
            <person name="Fujiwara M."/>
            <person name="Mori M."/>
            <person name="Tomita M."/>
            <person name="Arakawa K."/>
        </authorList>
    </citation>
    <scope>NUCLEOTIDE SEQUENCE [LARGE SCALE GENOMIC DNA]</scope>
</reference>
<accession>A0A4Y2FEN3</accession>
<dbReference type="AlphaFoldDB" id="A0A4Y2FEN3"/>
<comment type="caution">
    <text evidence="6">The sequence shown here is derived from an EMBL/GenBank/DDBJ whole genome shotgun (WGS) entry which is preliminary data.</text>
</comment>
<evidence type="ECO:0000259" key="5">
    <source>
        <dbReference type="Pfam" id="PF05485"/>
    </source>
</evidence>
<dbReference type="OrthoDB" id="6434653at2759"/>
<name>A0A4Y2FEN3_ARAVE</name>
<gene>
    <name evidence="6" type="ORF">AVEN_137687_1</name>
</gene>